<evidence type="ECO:0000256" key="14">
    <source>
        <dbReference type="ARBA" id="ARBA00066447"/>
    </source>
</evidence>
<evidence type="ECO:0000256" key="3">
    <source>
        <dbReference type="ARBA" id="ARBA00022630"/>
    </source>
</evidence>
<comment type="catalytic activity">
    <reaction evidence="10">
        <text>ubiquinone-10 + hydrogen sulfide + glutathione + H(+) = S-sulfanylglutathione + ubiquinol-10</text>
        <dbReference type="Rhea" id="RHEA:62608"/>
        <dbReference type="ChEBI" id="CHEBI:15378"/>
        <dbReference type="ChEBI" id="CHEBI:29919"/>
        <dbReference type="ChEBI" id="CHEBI:46245"/>
        <dbReference type="ChEBI" id="CHEBI:57925"/>
        <dbReference type="ChEBI" id="CHEBI:58905"/>
        <dbReference type="ChEBI" id="CHEBI:64183"/>
    </reaction>
    <physiologicalReaction direction="left-to-right" evidence="10">
        <dbReference type="Rhea" id="RHEA:62609"/>
    </physiologicalReaction>
</comment>
<dbReference type="InterPro" id="IPR023753">
    <property type="entry name" value="FAD/NAD-binding_dom"/>
</dbReference>
<evidence type="ECO:0000256" key="2">
    <source>
        <dbReference type="ARBA" id="ARBA00004173"/>
    </source>
</evidence>
<dbReference type="GO" id="GO:0070221">
    <property type="term" value="P:sulfide oxidation, using sulfide:quinone oxidoreductase"/>
    <property type="evidence" value="ECO:0007669"/>
    <property type="project" value="TreeGrafter"/>
</dbReference>
<evidence type="ECO:0000256" key="4">
    <source>
        <dbReference type="ARBA" id="ARBA00022719"/>
    </source>
</evidence>
<keyword evidence="5" id="KW-0274">FAD</keyword>
<dbReference type="Ensembl" id="ENSAMXT00005056025.1">
    <property type="protein sequence ID" value="ENSAMXP00005051755.1"/>
    <property type="gene ID" value="ENSAMXG00005023280.1"/>
</dbReference>
<dbReference type="OrthoDB" id="5376590at2759"/>
<dbReference type="SUPFAM" id="SSF51905">
    <property type="entry name" value="FAD/NAD(P)-binding domain"/>
    <property type="match status" value="1"/>
</dbReference>
<evidence type="ECO:0000313" key="19">
    <source>
        <dbReference type="Proteomes" id="UP000694621"/>
    </source>
</evidence>
<comment type="function">
    <text evidence="12">Catalyzes the oxidation of hydrogen sulfide with the help of a quinone, such as ubiquinone-10, giving rise to thiosulfate and ultimately to sulfane (molecular sulfur) atoms. Requires an additional electron acceptor; can use sulfite, sulfide or cyanide (in vitro). It is believed the in vivo electron acceptor is glutathione.</text>
</comment>
<dbReference type="Proteomes" id="UP000694621">
    <property type="component" value="Unplaced"/>
</dbReference>
<evidence type="ECO:0000256" key="15">
    <source>
        <dbReference type="ARBA" id="ARBA00070160"/>
    </source>
</evidence>
<comment type="subcellular location">
    <subcellularLocation>
        <location evidence="2">Mitochondrion</location>
    </subcellularLocation>
</comment>
<comment type="catalytic activity">
    <reaction evidence="11">
        <text>a quinone + hydrogen sulfide + glutathione + H(+) = S-sulfanylglutathione + a quinol</text>
        <dbReference type="Rhea" id="RHEA:55156"/>
        <dbReference type="ChEBI" id="CHEBI:15378"/>
        <dbReference type="ChEBI" id="CHEBI:24646"/>
        <dbReference type="ChEBI" id="CHEBI:29919"/>
        <dbReference type="ChEBI" id="CHEBI:57925"/>
        <dbReference type="ChEBI" id="CHEBI:58905"/>
        <dbReference type="ChEBI" id="CHEBI:132124"/>
        <dbReference type="EC" id="1.8.5.8"/>
    </reaction>
    <physiologicalReaction direction="left-to-right" evidence="11">
        <dbReference type="Rhea" id="RHEA:55157"/>
    </physiologicalReaction>
</comment>
<dbReference type="FunFam" id="3.50.50.60:FF:000034">
    <property type="entry name" value="sulfide:quinone oxidoreductase, mitochondrial"/>
    <property type="match status" value="1"/>
</dbReference>
<evidence type="ECO:0000256" key="13">
    <source>
        <dbReference type="ARBA" id="ARBA00060891"/>
    </source>
</evidence>
<keyword evidence="7" id="KW-0560">Oxidoreductase</keyword>
<evidence type="ECO:0000256" key="6">
    <source>
        <dbReference type="ARBA" id="ARBA00022946"/>
    </source>
</evidence>
<dbReference type="InterPro" id="IPR036188">
    <property type="entry name" value="FAD/NAD-bd_sf"/>
</dbReference>
<keyword evidence="8" id="KW-0496">Mitochondrion</keyword>
<evidence type="ECO:0000256" key="5">
    <source>
        <dbReference type="ARBA" id="ARBA00022827"/>
    </source>
</evidence>
<proteinExistence type="inferred from homology"/>
<accession>A0A8B9LJD9</accession>
<keyword evidence="6" id="KW-0809">Transit peptide</keyword>
<evidence type="ECO:0000256" key="12">
    <source>
        <dbReference type="ARBA" id="ARBA00059167"/>
    </source>
</evidence>
<dbReference type="PANTHER" id="PTHR10632">
    <property type="entry name" value="SULFIDE:QUINONE OXIDOREDUCTASE"/>
    <property type="match status" value="1"/>
</dbReference>
<dbReference type="GO" id="GO:0005739">
    <property type="term" value="C:mitochondrion"/>
    <property type="evidence" value="ECO:0007669"/>
    <property type="project" value="UniProtKB-SubCell"/>
</dbReference>
<evidence type="ECO:0000256" key="11">
    <source>
        <dbReference type="ARBA" id="ARBA00052986"/>
    </source>
</evidence>
<sequence>LRRLYLSPAKLLFGVSFTSHLAPIRKSSRVFFSLNSYIHSSSGLASKEHYKIVVLGGGSAGITMGARMKRKVGAENVAIVEPSEMHYYQPIWTLVGAGAKSINSSGRPTSSVMPSGVKWVKSSVTKIDPKKQNVSLDSGKELSYDFLIVALGLTLHYEKIKGLPEAFEHPKIGSNYSLQTVEKTWKALQDFKEGNAIFSFPNTPVKCAGAPQKIMYLSDAYMRKTGKRAKANFVYNTSLPVLFGVKKYADALWEIVKKRDINVNLRHNLIEVRPDKQEAVFENLDNPADTKVYEYEMLHVTPPMGPPAVLKGSLLEDGAGWLDVNKDTLQHNTYSNVFGIGDCTNVPTSKTAAAVAAQSAVLDRTITKVMKNDKPDKKYDGYTSCPLVTSFNTVILAEFDYTGQPLETFPVDQSKESRIMYHMKADLMPHLYWHGLLKGLWGGPGPYRKIMHLGMK</sequence>
<evidence type="ECO:0000256" key="1">
    <source>
        <dbReference type="ARBA" id="ARBA00001974"/>
    </source>
</evidence>
<evidence type="ECO:0000256" key="7">
    <source>
        <dbReference type="ARBA" id="ARBA00023002"/>
    </source>
</evidence>
<dbReference type="GO" id="GO:0071949">
    <property type="term" value="F:FAD binding"/>
    <property type="evidence" value="ECO:0007669"/>
    <property type="project" value="TreeGrafter"/>
</dbReference>
<dbReference type="Pfam" id="PF07992">
    <property type="entry name" value="Pyr_redox_2"/>
    <property type="match status" value="1"/>
</dbReference>
<evidence type="ECO:0000256" key="9">
    <source>
        <dbReference type="ARBA" id="ARBA00051038"/>
    </source>
</evidence>
<feature type="domain" description="FAD/NAD(P)-binding" evidence="17">
    <location>
        <begin position="50"/>
        <end position="175"/>
    </location>
</feature>
<evidence type="ECO:0000313" key="18">
    <source>
        <dbReference type="Ensembl" id="ENSAMXP00005051755.1"/>
    </source>
</evidence>
<keyword evidence="4" id="KW-0874">Quinone</keyword>
<evidence type="ECO:0000256" key="10">
    <source>
        <dbReference type="ARBA" id="ARBA00052810"/>
    </source>
</evidence>
<evidence type="ECO:0000256" key="16">
    <source>
        <dbReference type="ARBA" id="ARBA00082958"/>
    </source>
</evidence>
<evidence type="ECO:0000256" key="8">
    <source>
        <dbReference type="ARBA" id="ARBA00023128"/>
    </source>
</evidence>
<reference evidence="18" key="1">
    <citation type="submission" date="2025-08" db="UniProtKB">
        <authorList>
            <consortium name="Ensembl"/>
        </authorList>
    </citation>
    <scope>IDENTIFICATION</scope>
</reference>
<protein>
    <recommendedName>
        <fullName evidence="15">Sulfide:quinone oxidoreductase, mitochondrial</fullName>
        <ecNumber evidence="14">1.8.5.8</ecNumber>
    </recommendedName>
    <alternativeName>
        <fullName evidence="16">Sulfide quinone oxidoreductase</fullName>
    </alternativeName>
</protein>
<dbReference type="Gene3D" id="3.50.50.60">
    <property type="entry name" value="FAD/NAD(P)-binding domain"/>
    <property type="match status" value="2"/>
</dbReference>
<comment type="cofactor">
    <cofactor evidence="1">
        <name>FAD</name>
        <dbReference type="ChEBI" id="CHEBI:57692"/>
    </cofactor>
</comment>
<dbReference type="GO" id="GO:0048038">
    <property type="term" value="F:quinone binding"/>
    <property type="evidence" value="ECO:0007669"/>
    <property type="project" value="UniProtKB-KW"/>
</dbReference>
<dbReference type="GO" id="GO:0106436">
    <property type="term" value="F:glutathione-dependent sulfide quinone oxidoreductase activity"/>
    <property type="evidence" value="ECO:0007669"/>
    <property type="project" value="UniProtKB-EC"/>
</dbReference>
<keyword evidence="3" id="KW-0285">Flavoprotein</keyword>
<name>A0A8B9LJD9_ASTMX</name>
<dbReference type="PANTHER" id="PTHR10632:SF2">
    <property type="entry name" value="SULFIDE:QUINONE OXIDOREDUCTASE, MITOCHONDRIAL"/>
    <property type="match status" value="1"/>
</dbReference>
<organism evidence="18 19">
    <name type="scientific">Astyanax mexicanus</name>
    <name type="common">Blind cave fish</name>
    <name type="synonym">Astyanax fasciatus mexicanus</name>
    <dbReference type="NCBI Taxonomy" id="7994"/>
    <lineage>
        <taxon>Eukaryota</taxon>
        <taxon>Metazoa</taxon>
        <taxon>Chordata</taxon>
        <taxon>Craniata</taxon>
        <taxon>Vertebrata</taxon>
        <taxon>Euteleostomi</taxon>
        <taxon>Actinopterygii</taxon>
        <taxon>Neopterygii</taxon>
        <taxon>Teleostei</taxon>
        <taxon>Ostariophysi</taxon>
        <taxon>Characiformes</taxon>
        <taxon>Characoidei</taxon>
        <taxon>Acestrorhamphidae</taxon>
        <taxon>Acestrorhamphinae</taxon>
        <taxon>Astyanax</taxon>
    </lineage>
</organism>
<dbReference type="EC" id="1.8.5.8" evidence="14"/>
<comment type="similarity">
    <text evidence="13">Belongs to the SQRD family.</text>
</comment>
<comment type="catalytic activity">
    <reaction evidence="9">
        <text>ubiquinone-10 + hydrogen sulfide + sulfite + 2 H(+) = ubiquinol-10 + thiosulfate</text>
        <dbReference type="Rhea" id="RHEA:38359"/>
        <dbReference type="ChEBI" id="CHEBI:15378"/>
        <dbReference type="ChEBI" id="CHEBI:17359"/>
        <dbReference type="ChEBI" id="CHEBI:29919"/>
        <dbReference type="ChEBI" id="CHEBI:33542"/>
        <dbReference type="ChEBI" id="CHEBI:46245"/>
        <dbReference type="ChEBI" id="CHEBI:64183"/>
    </reaction>
    <physiologicalReaction direction="left-to-right" evidence="9">
        <dbReference type="Rhea" id="RHEA:38360"/>
    </physiologicalReaction>
</comment>
<dbReference type="AlphaFoldDB" id="A0A8B9LJD9"/>
<evidence type="ECO:0000259" key="17">
    <source>
        <dbReference type="Pfam" id="PF07992"/>
    </source>
</evidence>
<dbReference type="GO" id="GO:0070224">
    <property type="term" value="F:sulfide:quinone oxidoreductase activity"/>
    <property type="evidence" value="ECO:0007669"/>
    <property type="project" value="TreeGrafter"/>
</dbReference>
<dbReference type="InterPro" id="IPR015904">
    <property type="entry name" value="Sulphide_quinone_reductase"/>
</dbReference>